<evidence type="ECO:0000313" key="4">
    <source>
        <dbReference type="Proteomes" id="UP000001552"/>
    </source>
</evidence>
<sequence>MNIGKYNTDWSEEKYRRFLKEGRGQGEGKDYKPWLTVQDFPSKGRCHRIFGWKTGRIHHLFTDSEARFFYLLEWEDSVIDIREHFPLLDYEDWVQDREDLRFDLFTDKKSGTPYVISTSFLITVKNREGNVRYVARSLKAASELEKRISLERLEIERRYWEARGIDWGIVTNKDIPLVKARNIEWIHSARYAYADAGLSEGDLAELVEAFLLRLSQSSESIRKTALLFDKDYVLVPGTGMFLFRYLLAIKKIEVNMDEPIDLNRPAFSVDIINATAKKGGKAYAGG</sequence>
<evidence type="ECO:0000259" key="2">
    <source>
        <dbReference type="Pfam" id="PF08722"/>
    </source>
</evidence>
<dbReference type="InterPro" id="IPR036388">
    <property type="entry name" value="WH-like_DNA-bd_sf"/>
</dbReference>
<dbReference type="Gene3D" id="1.10.10.10">
    <property type="entry name" value="Winged helix-like DNA-binding domain superfamily/Winged helix DNA-binding domain"/>
    <property type="match status" value="1"/>
</dbReference>
<keyword evidence="3" id="KW-0540">Nuclease</keyword>
<feature type="domain" description="TnsA endonuclease N-terminal" evidence="2">
    <location>
        <begin position="76"/>
        <end position="171"/>
    </location>
</feature>
<dbReference type="EMBL" id="CP001936">
    <property type="protein sequence ID" value="ADD03119.1"/>
    <property type="molecule type" value="Genomic_DNA"/>
</dbReference>
<dbReference type="eggNOG" id="ENOG502Z9E1">
    <property type="taxonomic scope" value="Bacteria"/>
</dbReference>
<dbReference type="SUPFAM" id="SSF52980">
    <property type="entry name" value="Restriction endonuclease-like"/>
    <property type="match status" value="1"/>
</dbReference>
<dbReference type="InterPro" id="IPR014832">
    <property type="entry name" value="TnsA_C"/>
</dbReference>
<keyword evidence="3" id="KW-0255">Endonuclease</keyword>
<keyword evidence="3" id="KW-0378">Hydrolase</keyword>
<reference evidence="3" key="1">
    <citation type="submission" date="2010-02" db="EMBL/GenBank/DDBJ databases">
        <title>Complete sequence of Thermoanaerobacter italicus Ab9.</title>
        <authorList>
            <consortium name="US DOE Joint Genome Institute"/>
            <person name="Lucas S."/>
            <person name="Copeland A."/>
            <person name="Lapidus A."/>
            <person name="Cheng J.-F."/>
            <person name="Bruce D."/>
            <person name="Goodwin L."/>
            <person name="Pitluck S."/>
            <person name="Chertkov O."/>
            <person name="Detter J.C."/>
            <person name="Han C."/>
            <person name="Tapia R."/>
            <person name="Land M."/>
            <person name="Hauser L."/>
            <person name="Kyrpides N."/>
            <person name="Mikhailova N."/>
            <person name="Hemme C.L."/>
            <person name="Woyke T."/>
        </authorList>
    </citation>
    <scope>NUCLEOTIDE SEQUENCE [LARGE SCALE GENOMIC DNA]</scope>
    <source>
        <strain evidence="3">Ab9</strain>
    </source>
</reference>
<dbReference type="Pfam" id="PF08722">
    <property type="entry name" value="Tn7_TnsA-like_N"/>
    <property type="match status" value="1"/>
</dbReference>
<evidence type="ECO:0000259" key="1">
    <source>
        <dbReference type="Pfam" id="PF08721"/>
    </source>
</evidence>
<dbReference type="CDD" id="cd22362">
    <property type="entry name" value="TnsA_endonuclease-like"/>
    <property type="match status" value="1"/>
</dbReference>
<dbReference type="Proteomes" id="UP000001552">
    <property type="component" value="Chromosome"/>
</dbReference>
<dbReference type="Gene3D" id="3.40.1350.10">
    <property type="match status" value="1"/>
</dbReference>
<dbReference type="HOGENOM" id="CLU_076083_0_1_9"/>
<dbReference type="Pfam" id="PF08721">
    <property type="entry name" value="Tn7_Tnp_TnsA_C"/>
    <property type="match status" value="1"/>
</dbReference>
<dbReference type="GO" id="GO:0003676">
    <property type="term" value="F:nucleic acid binding"/>
    <property type="evidence" value="ECO:0007669"/>
    <property type="project" value="InterPro"/>
</dbReference>
<protein>
    <submittedName>
        <fullName evidence="3">TnsA endonuclease</fullName>
    </submittedName>
</protein>
<dbReference type="InterPro" id="IPR011856">
    <property type="entry name" value="tRNA_endonuc-like_dom_sf"/>
</dbReference>
<gene>
    <name evidence="3" type="ordered locus">Thit_1877</name>
</gene>
<proteinExistence type="predicted"/>
<dbReference type="AlphaFoldDB" id="D3T4G7"/>
<evidence type="ECO:0000313" key="3">
    <source>
        <dbReference type="EMBL" id="ADD03119.1"/>
    </source>
</evidence>
<organism evidence="3 4">
    <name type="scientific">Thermoanaerobacter italicus (strain DSM 9252 / Ab9)</name>
    <dbReference type="NCBI Taxonomy" id="580331"/>
    <lineage>
        <taxon>Bacteria</taxon>
        <taxon>Bacillati</taxon>
        <taxon>Bacillota</taxon>
        <taxon>Clostridia</taxon>
        <taxon>Thermoanaerobacterales</taxon>
        <taxon>Thermoanaerobacteraceae</taxon>
        <taxon>Thermoanaerobacter</taxon>
    </lineage>
</organism>
<accession>D3T4G7</accession>
<dbReference type="InterPro" id="IPR014833">
    <property type="entry name" value="TnsA_N"/>
</dbReference>
<name>D3T4G7_THEIA</name>
<feature type="domain" description="TnsA endonuclease C-terminal" evidence="1">
    <location>
        <begin position="174"/>
        <end position="256"/>
    </location>
</feature>
<dbReference type="InterPro" id="IPR011335">
    <property type="entry name" value="Restrct_endonuc-II-like"/>
</dbReference>
<dbReference type="RefSeq" id="WP_012995830.1">
    <property type="nucleotide sequence ID" value="NC_013921.1"/>
</dbReference>
<dbReference type="GO" id="GO:0004519">
    <property type="term" value="F:endonuclease activity"/>
    <property type="evidence" value="ECO:0007669"/>
    <property type="project" value="UniProtKB-KW"/>
</dbReference>
<keyword evidence="4" id="KW-1185">Reference proteome</keyword>
<dbReference type="KEGG" id="tit:Thit_1877"/>